<gene>
    <name evidence="2" type="ORF">FPZ47_00430</name>
</gene>
<protein>
    <submittedName>
        <fullName evidence="2">Alpha/beta hydrolase</fullName>
    </submittedName>
</protein>
<name>A0A557Y1N2_9MYCO</name>
<comment type="caution">
    <text evidence="2">The sequence shown here is derived from an EMBL/GenBank/DDBJ whole genome shotgun (WGS) entry which is preliminary data.</text>
</comment>
<dbReference type="OrthoDB" id="5431692at2"/>
<dbReference type="EMBL" id="VMQU01000001">
    <property type="protein sequence ID" value="TVS92511.1"/>
    <property type="molecule type" value="Genomic_DNA"/>
</dbReference>
<dbReference type="SUPFAM" id="SSF53474">
    <property type="entry name" value="alpha/beta-Hydrolases"/>
    <property type="match status" value="1"/>
</dbReference>
<keyword evidence="3" id="KW-1185">Reference proteome</keyword>
<dbReference type="InterPro" id="IPR051340">
    <property type="entry name" value="Haloalkane_dehalogenase"/>
</dbReference>
<feature type="domain" description="AB hydrolase-1" evidence="1">
    <location>
        <begin position="27"/>
        <end position="266"/>
    </location>
</feature>
<dbReference type="InterPro" id="IPR029058">
    <property type="entry name" value="AB_hydrolase_fold"/>
</dbReference>
<dbReference type="PANTHER" id="PTHR42977:SF1">
    <property type="entry name" value="BLR6576 PROTEIN"/>
    <property type="match status" value="1"/>
</dbReference>
<dbReference type="Pfam" id="PF00561">
    <property type="entry name" value="Abhydrolase_1"/>
    <property type="match status" value="1"/>
</dbReference>
<evidence type="ECO:0000313" key="2">
    <source>
        <dbReference type="EMBL" id="TVS92511.1"/>
    </source>
</evidence>
<dbReference type="PANTHER" id="PTHR42977">
    <property type="entry name" value="HYDROLASE-RELATED"/>
    <property type="match status" value="1"/>
</dbReference>
<dbReference type="Gene3D" id="3.40.50.1820">
    <property type="entry name" value="alpha/beta hydrolase"/>
    <property type="match status" value="1"/>
</dbReference>
<reference evidence="2 3" key="1">
    <citation type="submission" date="2019-07" db="EMBL/GenBank/DDBJ databases">
        <title>New Mycobacterium species.</title>
        <authorList>
            <person name="Tortoli E."/>
            <person name="Ghielmetti G."/>
            <person name="Friedel U."/>
            <person name="Trovato A."/>
        </authorList>
    </citation>
    <scope>NUCLEOTIDE SEQUENCE [LARGE SCALE GENOMIC DNA]</scope>
    <source>
        <strain evidence="2 3">16-83</strain>
    </source>
</reference>
<dbReference type="AlphaFoldDB" id="A0A557Y1N2"/>
<dbReference type="GO" id="GO:0004301">
    <property type="term" value="F:epoxide hydrolase activity"/>
    <property type="evidence" value="ECO:0007669"/>
    <property type="project" value="TreeGrafter"/>
</dbReference>
<keyword evidence="2" id="KW-0378">Hydrolase</keyword>
<dbReference type="Proteomes" id="UP000320513">
    <property type="component" value="Unassembled WGS sequence"/>
</dbReference>
<accession>A0A557Y1N2</accession>
<evidence type="ECO:0000259" key="1">
    <source>
        <dbReference type="Pfam" id="PF00561"/>
    </source>
</evidence>
<dbReference type="RefSeq" id="WP_144946970.1">
    <property type="nucleotide sequence ID" value="NZ_VMQU01000001.1"/>
</dbReference>
<proteinExistence type="predicted"/>
<evidence type="ECO:0000313" key="3">
    <source>
        <dbReference type="Proteomes" id="UP000320513"/>
    </source>
</evidence>
<sequence length="287" mass="31864">MGVIRHKRIDVDGLGVFVRESGDRSRPTLVLLPGYPSSTRAYVRLIEQMSTHWHVVAIDYPGFGSSDPLPGEPTFDNLAAVTGATIDALGISEYAVYMFDFGAPVGFRIALDHDERVRAIITQSGNAYTDGFGPGVAALAQWWADKDAGEATVDWFVSLAGTQHQWQAGARDPEHIDPEQALADQLVLDRPGRAVYMKALLWDYQHNPPRYPQWQAWLRRRQPALLAIWGANDPFFIPAGAHAYRNDVPDAEVVLLETGHFALEEELDEIATHINKLMTTTFGAKSR</sequence>
<dbReference type="InterPro" id="IPR000073">
    <property type="entry name" value="AB_hydrolase_1"/>
</dbReference>
<organism evidence="2 3">
    <name type="scientific">Mycobacterium helveticum</name>
    <dbReference type="NCBI Taxonomy" id="2592811"/>
    <lineage>
        <taxon>Bacteria</taxon>
        <taxon>Bacillati</taxon>
        <taxon>Actinomycetota</taxon>
        <taxon>Actinomycetes</taxon>
        <taxon>Mycobacteriales</taxon>
        <taxon>Mycobacteriaceae</taxon>
        <taxon>Mycobacterium</taxon>
    </lineage>
</organism>